<dbReference type="KEGG" id="lba:Lebu_2106"/>
<organism evidence="2 3">
    <name type="scientific">Leptotrichia buccalis (strain ATCC 14201 / DSM 1135 / JCM 12969 / NCTC 10249 / C-1013-b)</name>
    <dbReference type="NCBI Taxonomy" id="523794"/>
    <lineage>
        <taxon>Bacteria</taxon>
        <taxon>Fusobacteriati</taxon>
        <taxon>Fusobacteriota</taxon>
        <taxon>Fusobacteriia</taxon>
        <taxon>Fusobacteriales</taxon>
        <taxon>Leptotrichiaceae</taxon>
        <taxon>Leptotrichia</taxon>
    </lineage>
</organism>
<name>C7ND87_LEPBD</name>
<feature type="domain" description="ATPase AAA-type core" evidence="1">
    <location>
        <begin position="52"/>
        <end position="364"/>
    </location>
</feature>
<dbReference type="RefSeq" id="WP_015770300.1">
    <property type="nucleotide sequence ID" value="NC_013192.1"/>
</dbReference>
<evidence type="ECO:0000313" key="3">
    <source>
        <dbReference type="Proteomes" id="UP000001910"/>
    </source>
</evidence>
<dbReference type="HOGENOM" id="CLU_046693_2_0_0"/>
<protein>
    <recommendedName>
        <fullName evidence="1">ATPase AAA-type core domain-containing protein</fullName>
    </recommendedName>
</protein>
<keyword evidence="3" id="KW-1185">Reference proteome</keyword>
<dbReference type="InterPro" id="IPR027417">
    <property type="entry name" value="P-loop_NTPase"/>
</dbReference>
<dbReference type="GO" id="GO:0005524">
    <property type="term" value="F:ATP binding"/>
    <property type="evidence" value="ECO:0007669"/>
    <property type="project" value="InterPro"/>
</dbReference>
<dbReference type="EMBL" id="CP001685">
    <property type="protein sequence ID" value="ACV39965.1"/>
    <property type="molecule type" value="Genomic_DNA"/>
</dbReference>
<proteinExistence type="predicted"/>
<dbReference type="Proteomes" id="UP000001910">
    <property type="component" value="Chromosome"/>
</dbReference>
<dbReference type="PANTHER" id="PTHR40396">
    <property type="entry name" value="ATPASE-LIKE PROTEIN"/>
    <property type="match status" value="1"/>
</dbReference>
<dbReference type="Gene3D" id="3.40.50.300">
    <property type="entry name" value="P-loop containing nucleotide triphosphate hydrolases"/>
    <property type="match status" value="1"/>
</dbReference>
<gene>
    <name evidence="2" type="ordered locus">Lebu_2106</name>
</gene>
<reference evidence="2 3" key="1">
    <citation type="journal article" date="2009" name="Stand. Genomic Sci.">
        <title>Complete genome sequence of Leptotrichia buccalis type strain (C-1013-b).</title>
        <authorList>
            <person name="Ivanova N."/>
            <person name="Gronow S."/>
            <person name="Lapidus A."/>
            <person name="Copeland A."/>
            <person name="Glavina Del Rio T."/>
            <person name="Nolan M."/>
            <person name="Lucas S."/>
            <person name="Chen F."/>
            <person name="Tice H."/>
            <person name="Cheng J.F."/>
            <person name="Saunders E."/>
            <person name="Bruce D."/>
            <person name="Goodwin L."/>
            <person name="Brettin T."/>
            <person name="Detter J.C."/>
            <person name="Han C."/>
            <person name="Pitluck S."/>
            <person name="Mikhailova N."/>
            <person name="Pati A."/>
            <person name="Mavrommatis K."/>
            <person name="Chen A."/>
            <person name="Palaniappan K."/>
            <person name="Land M."/>
            <person name="Hauser L."/>
            <person name="Chang Y.J."/>
            <person name="Jeffries C.D."/>
            <person name="Chain P."/>
            <person name="Rohde C."/>
            <person name="Goker M."/>
            <person name="Bristow J."/>
            <person name="Eisen J.A."/>
            <person name="Markowitz V."/>
            <person name="Hugenholtz P."/>
            <person name="Kyrpides N.C."/>
            <person name="Klenk H.P."/>
        </authorList>
    </citation>
    <scope>NUCLEOTIDE SEQUENCE [LARGE SCALE GENOMIC DNA]</scope>
    <source>
        <strain evidence="3">ATCC 14201 / DSM 1135 / JCM 12969 / NCTC 10249 / C-1013-b</strain>
    </source>
</reference>
<accession>C7ND87</accession>
<sequence>MLIDITVKNFRSFKNETVFSMEVDKKDILEDINTVKVRQNKKNHKKELLKSAVVIGGNASGKSNFIDILRAFKHYLLVKGKKKFRDDNFKLSKKKENTEIEINILIDDEIYNYLLIIDFHNKKIVSEKFYIINERKQEAVYIRENDKIMSYDKKIFSNYDTTLQFINENLNEYDSVMTRIIEYKMPKEIKKFIDYLKEDVIILTNDEINFSKIGKLFYKTPKIKDDFLNYLKRFGFPMENVNIIKRKLPEDVLNVVEIIKSKILKSDSLEENDVYDLEFIYKNDNGEKYNLSLSEQSSGTKKIISLFIPIYKLLLNGGILVIDELDETLHYKLVYDIIKMFNSIEHNKKNAQIIFSSHNLLLLDLSLFRRDQIWFVENNKIFEGSSLYSLSDIKGVRKDDNILRDYLNGFFGGLPNIDQFGVN</sequence>
<dbReference type="OrthoDB" id="9809324at2"/>
<dbReference type="PANTHER" id="PTHR40396:SF1">
    <property type="entry name" value="ATPASE AAA-TYPE CORE DOMAIN-CONTAINING PROTEIN"/>
    <property type="match status" value="1"/>
</dbReference>
<evidence type="ECO:0000313" key="2">
    <source>
        <dbReference type="EMBL" id="ACV39965.1"/>
    </source>
</evidence>
<dbReference type="GO" id="GO:0016887">
    <property type="term" value="F:ATP hydrolysis activity"/>
    <property type="evidence" value="ECO:0007669"/>
    <property type="project" value="InterPro"/>
</dbReference>
<dbReference type="STRING" id="523794.Lebu_2106"/>
<dbReference type="SUPFAM" id="SSF52540">
    <property type="entry name" value="P-loop containing nucleoside triphosphate hydrolases"/>
    <property type="match status" value="1"/>
</dbReference>
<dbReference type="eggNOG" id="COG1106">
    <property type="taxonomic scope" value="Bacteria"/>
</dbReference>
<dbReference type="InterPro" id="IPR003959">
    <property type="entry name" value="ATPase_AAA_core"/>
</dbReference>
<dbReference type="AlphaFoldDB" id="C7ND87"/>
<dbReference type="Pfam" id="PF13304">
    <property type="entry name" value="AAA_21"/>
    <property type="match status" value="1"/>
</dbReference>
<evidence type="ECO:0000259" key="1">
    <source>
        <dbReference type="Pfam" id="PF13304"/>
    </source>
</evidence>